<keyword evidence="2" id="KW-1185">Reference proteome</keyword>
<evidence type="ECO:0000313" key="1">
    <source>
        <dbReference type="EMBL" id="KAF5793939.1"/>
    </source>
</evidence>
<proteinExistence type="predicted"/>
<protein>
    <submittedName>
        <fullName evidence="1">Uncharacterized protein</fullName>
    </submittedName>
</protein>
<accession>A0A9K3NBC9</accession>
<reference evidence="1" key="1">
    <citation type="journal article" date="2017" name="Nature">
        <title>The sunflower genome provides insights into oil metabolism, flowering and Asterid evolution.</title>
        <authorList>
            <person name="Badouin H."/>
            <person name="Gouzy J."/>
            <person name="Grassa C.J."/>
            <person name="Murat F."/>
            <person name="Staton S.E."/>
            <person name="Cottret L."/>
            <person name="Lelandais-Briere C."/>
            <person name="Owens G.L."/>
            <person name="Carrere S."/>
            <person name="Mayjonade B."/>
            <person name="Legrand L."/>
            <person name="Gill N."/>
            <person name="Kane N.C."/>
            <person name="Bowers J.E."/>
            <person name="Hubner S."/>
            <person name="Bellec A."/>
            <person name="Berard A."/>
            <person name="Berges H."/>
            <person name="Blanchet N."/>
            <person name="Boniface M.C."/>
            <person name="Brunel D."/>
            <person name="Catrice O."/>
            <person name="Chaidir N."/>
            <person name="Claudel C."/>
            <person name="Donnadieu C."/>
            <person name="Faraut T."/>
            <person name="Fievet G."/>
            <person name="Helmstetter N."/>
            <person name="King M."/>
            <person name="Knapp S.J."/>
            <person name="Lai Z."/>
            <person name="Le Paslier M.C."/>
            <person name="Lippi Y."/>
            <person name="Lorenzon L."/>
            <person name="Mandel J.R."/>
            <person name="Marage G."/>
            <person name="Marchand G."/>
            <person name="Marquand E."/>
            <person name="Bret-Mestries E."/>
            <person name="Morien E."/>
            <person name="Nambeesan S."/>
            <person name="Nguyen T."/>
            <person name="Pegot-Espagnet P."/>
            <person name="Pouilly N."/>
            <person name="Raftis F."/>
            <person name="Sallet E."/>
            <person name="Schiex T."/>
            <person name="Thomas J."/>
            <person name="Vandecasteele C."/>
            <person name="Vares D."/>
            <person name="Vear F."/>
            <person name="Vautrin S."/>
            <person name="Crespi M."/>
            <person name="Mangin B."/>
            <person name="Burke J.M."/>
            <person name="Salse J."/>
            <person name="Munos S."/>
            <person name="Vincourt P."/>
            <person name="Rieseberg L.H."/>
            <person name="Langlade N.B."/>
        </authorList>
    </citation>
    <scope>NUCLEOTIDE SEQUENCE</scope>
    <source>
        <tissue evidence="1">Leaves</tissue>
    </source>
</reference>
<comment type="caution">
    <text evidence="1">The sequence shown here is derived from an EMBL/GenBank/DDBJ whole genome shotgun (WGS) entry which is preliminary data.</text>
</comment>
<evidence type="ECO:0000313" key="2">
    <source>
        <dbReference type="Proteomes" id="UP000215914"/>
    </source>
</evidence>
<reference evidence="1" key="2">
    <citation type="submission" date="2020-06" db="EMBL/GenBank/DDBJ databases">
        <title>Helianthus annuus Genome sequencing and assembly Release 2.</title>
        <authorList>
            <person name="Gouzy J."/>
            <person name="Langlade N."/>
            <person name="Munos S."/>
        </authorList>
    </citation>
    <scope>NUCLEOTIDE SEQUENCE</scope>
    <source>
        <tissue evidence="1">Leaves</tissue>
    </source>
</reference>
<sequence length="51" mass="6083">MFIRFIYRPTVKKENEKYYTSQSSNGTAYSLYNCVMLFKSNDNSFNFSFTV</sequence>
<dbReference type="AlphaFoldDB" id="A0A9K3NBC9"/>
<dbReference type="Proteomes" id="UP000215914">
    <property type="component" value="Unassembled WGS sequence"/>
</dbReference>
<name>A0A9K3NBC9_HELAN</name>
<gene>
    <name evidence="1" type="ORF">HanXRQr2_Chr08g0322531</name>
</gene>
<organism evidence="1 2">
    <name type="scientific">Helianthus annuus</name>
    <name type="common">Common sunflower</name>
    <dbReference type="NCBI Taxonomy" id="4232"/>
    <lineage>
        <taxon>Eukaryota</taxon>
        <taxon>Viridiplantae</taxon>
        <taxon>Streptophyta</taxon>
        <taxon>Embryophyta</taxon>
        <taxon>Tracheophyta</taxon>
        <taxon>Spermatophyta</taxon>
        <taxon>Magnoliopsida</taxon>
        <taxon>eudicotyledons</taxon>
        <taxon>Gunneridae</taxon>
        <taxon>Pentapetalae</taxon>
        <taxon>asterids</taxon>
        <taxon>campanulids</taxon>
        <taxon>Asterales</taxon>
        <taxon>Asteraceae</taxon>
        <taxon>Asteroideae</taxon>
        <taxon>Heliantheae alliance</taxon>
        <taxon>Heliantheae</taxon>
        <taxon>Helianthus</taxon>
    </lineage>
</organism>
<dbReference type="EMBL" id="MNCJ02000323">
    <property type="protein sequence ID" value="KAF5793939.1"/>
    <property type="molecule type" value="Genomic_DNA"/>
</dbReference>
<dbReference type="Gramene" id="mRNA:HanXRQr2_Chr08g0322531">
    <property type="protein sequence ID" value="CDS:HanXRQr2_Chr08g0322531.1"/>
    <property type="gene ID" value="HanXRQr2_Chr08g0322531"/>
</dbReference>